<dbReference type="EMBL" id="CM029039">
    <property type="protein sequence ID" value="KAG2645505.1"/>
    <property type="molecule type" value="Genomic_DNA"/>
</dbReference>
<evidence type="ECO:0000313" key="3">
    <source>
        <dbReference type="EMBL" id="KAG2645505.1"/>
    </source>
</evidence>
<evidence type="ECO:0000256" key="2">
    <source>
        <dbReference type="SAM" id="SignalP"/>
    </source>
</evidence>
<proteinExistence type="predicted"/>
<evidence type="ECO:0000313" key="4">
    <source>
        <dbReference type="Proteomes" id="UP000823388"/>
    </source>
</evidence>
<dbReference type="Proteomes" id="UP000823388">
    <property type="component" value="Chromosome 2K"/>
</dbReference>
<feature type="compositionally biased region" description="Basic and acidic residues" evidence="1">
    <location>
        <begin position="177"/>
        <end position="196"/>
    </location>
</feature>
<sequence>MNVLVVLLSYIPVLLHYPGWEHPLGAFHHRRSCLPPRGATHPPAPVFPIPSSSISILSCSAGSSSGTAKLLGHADSSTGTHPRTWGSSRRAPRPAARSAKPTVAVSVLPSASTGRDSAGQGLPGLAAEYEMSAVGIEVAAVDPPQPPRLLQLRMRPPSYLLRCRRWEQRKVVRRTDHHITGREGRGGEEEYDREGREETDDARLTGVDQRVRPCGCIPSLAKRNHGSKQTNGYTGKTKCEPHRRRSHWNWMAATS</sequence>
<feature type="region of interest" description="Disordered" evidence="1">
    <location>
        <begin position="70"/>
        <end position="119"/>
    </location>
</feature>
<dbReference type="AlphaFoldDB" id="A0A8T0WDS8"/>
<name>A0A8T0WDS8_PANVG</name>
<feature type="region of interest" description="Disordered" evidence="1">
    <location>
        <begin position="177"/>
        <end position="245"/>
    </location>
</feature>
<organism evidence="3 4">
    <name type="scientific">Panicum virgatum</name>
    <name type="common">Blackwell switchgrass</name>
    <dbReference type="NCBI Taxonomy" id="38727"/>
    <lineage>
        <taxon>Eukaryota</taxon>
        <taxon>Viridiplantae</taxon>
        <taxon>Streptophyta</taxon>
        <taxon>Embryophyta</taxon>
        <taxon>Tracheophyta</taxon>
        <taxon>Spermatophyta</taxon>
        <taxon>Magnoliopsida</taxon>
        <taxon>Liliopsida</taxon>
        <taxon>Poales</taxon>
        <taxon>Poaceae</taxon>
        <taxon>PACMAD clade</taxon>
        <taxon>Panicoideae</taxon>
        <taxon>Panicodae</taxon>
        <taxon>Paniceae</taxon>
        <taxon>Panicinae</taxon>
        <taxon>Panicum</taxon>
        <taxon>Panicum sect. Hiantes</taxon>
    </lineage>
</organism>
<keyword evidence="2" id="KW-0732">Signal</keyword>
<comment type="caution">
    <text evidence="3">The sequence shown here is derived from an EMBL/GenBank/DDBJ whole genome shotgun (WGS) entry which is preliminary data.</text>
</comment>
<evidence type="ECO:0000256" key="1">
    <source>
        <dbReference type="SAM" id="MobiDB-lite"/>
    </source>
</evidence>
<protein>
    <submittedName>
        <fullName evidence="3">Uncharacterized protein</fullName>
    </submittedName>
</protein>
<feature type="compositionally biased region" description="Low complexity" evidence="1">
    <location>
        <begin position="87"/>
        <end position="99"/>
    </location>
</feature>
<keyword evidence="4" id="KW-1185">Reference proteome</keyword>
<feature type="chain" id="PRO_5035904185" evidence="2">
    <location>
        <begin position="17"/>
        <end position="255"/>
    </location>
</feature>
<accession>A0A8T0WDS8</accession>
<gene>
    <name evidence="3" type="ORF">PVAP13_2KG427705</name>
</gene>
<reference evidence="3" key="1">
    <citation type="submission" date="2020-05" db="EMBL/GenBank/DDBJ databases">
        <title>WGS assembly of Panicum virgatum.</title>
        <authorList>
            <person name="Lovell J.T."/>
            <person name="Jenkins J."/>
            <person name="Shu S."/>
            <person name="Juenger T.E."/>
            <person name="Schmutz J."/>
        </authorList>
    </citation>
    <scope>NUCLEOTIDE SEQUENCE</scope>
    <source>
        <strain evidence="3">AP13</strain>
    </source>
</reference>
<feature type="signal peptide" evidence="2">
    <location>
        <begin position="1"/>
        <end position="16"/>
    </location>
</feature>